<keyword evidence="7" id="KW-1185">Reference proteome</keyword>
<keyword evidence="2" id="KW-0238">DNA-binding</keyword>
<dbReference type="AlphaFoldDB" id="A0A2B7XQP0"/>
<evidence type="ECO:0000256" key="4">
    <source>
        <dbReference type="ARBA" id="ARBA00023242"/>
    </source>
</evidence>
<evidence type="ECO:0000313" key="7">
    <source>
        <dbReference type="Proteomes" id="UP000224634"/>
    </source>
</evidence>
<evidence type="ECO:0000256" key="3">
    <source>
        <dbReference type="ARBA" id="ARBA00023163"/>
    </source>
</evidence>
<evidence type="ECO:0000256" key="1">
    <source>
        <dbReference type="ARBA" id="ARBA00023015"/>
    </source>
</evidence>
<evidence type="ECO:0008006" key="8">
    <source>
        <dbReference type="Google" id="ProtNLM"/>
    </source>
</evidence>
<gene>
    <name evidence="6" type="ORF">AJ80_07189</name>
</gene>
<reference evidence="6 7" key="1">
    <citation type="submission" date="2017-10" db="EMBL/GenBank/DDBJ databases">
        <title>Comparative genomics in systemic dimorphic fungi from Ajellomycetaceae.</title>
        <authorList>
            <person name="Munoz J.F."/>
            <person name="Mcewen J.G."/>
            <person name="Clay O.K."/>
            <person name="Cuomo C.A."/>
        </authorList>
    </citation>
    <scope>NUCLEOTIDE SEQUENCE [LARGE SCALE GENOMIC DNA]</scope>
    <source>
        <strain evidence="6 7">UAMH7299</strain>
    </source>
</reference>
<feature type="region of interest" description="Disordered" evidence="5">
    <location>
        <begin position="182"/>
        <end position="213"/>
    </location>
</feature>
<protein>
    <recommendedName>
        <fullName evidence="8">Zn(2)-C6 fungal-type domain-containing protein</fullName>
    </recommendedName>
</protein>
<dbReference type="EMBL" id="PDNA01000134">
    <property type="protein sequence ID" value="PGH11290.1"/>
    <property type="molecule type" value="Genomic_DNA"/>
</dbReference>
<feature type="region of interest" description="Disordered" evidence="5">
    <location>
        <begin position="1"/>
        <end position="26"/>
    </location>
</feature>
<sequence length="213" mass="23453">MEQHLGVPIDDMYHTSPDLGGAAGNTPDLQMQMQSAPARRRRKIRCTYDTARPSLCNECYARGSTCIDQEHAPLQPIGPGSRSGEQTYSLRERVTILENTVNEILKRLDDMATSTPSSQVDYSPLRAATDEVKKELKDVQQQLYYNADGVSRVAPSWTSGDSAPVIPLRPAAASTVPAELQIGSNWNPNYDQSSQAKGQSYPSTQSFPPPTYY</sequence>
<organism evidence="6 7">
    <name type="scientific">Polytolypa hystricis (strain UAMH7299)</name>
    <dbReference type="NCBI Taxonomy" id="1447883"/>
    <lineage>
        <taxon>Eukaryota</taxon>
        <taxon>Fungi</taxon>
        <taxon>Dikarya</taxon>
        <taxon>Ascomycota</taxon>
        <taxon>Pezizomycotina</taxon>
        <taxon>Eurotiomycetes</taxon>
        <taxon>Eurotiomycetidae</taxon>
        <taxon>Onygenales</taxon>
        <taxon>Onygenales incertae sedis</taxon>
        <taxon>Polytolypa</taxon>
    </lineage>
</organism>
<dbReference type="Proteomes" id="UP000224634">
    <property type="component" value="Unassembled WGS sequence"/>
</dbReference>
<keyword evidence="4" id="KW-0539">Nucleus</keyword>
<name>A0A2B7XQP0_POLH7</name>
<evidence type="ECO:0000256" key="2">
    <source>
        <dbReference type="ARBA" id="ARBA00023125"/>
    </source>
</evidence>
<dbReference type="InterPro" id="IPR036864">
    <property type="entry name" value="Zn2-C6_fun-type_DNA-bd_sf"/>
</dbReference>
<dbReference type="GO" id="GO:0003677">
    <property type="term" value="F:DNA binding"/>
    <property type="evidence" value="ECO:0007669"/>
    <property type="project" value="UniProtKB-KW"/>
</dbReference>
<feature type="compositionally biased region" description="Polar residues" evidence="5">
    <location>
        <begin position="182"/>
        <end position="206"/>
    </location>
</feature>
<dbReference type="GO" id="GO:0008270">
    <property type="term" value="F:zinc ion binding"/>
    <property type="evidence" value="ECO:0007669"/>
    <property type="project" value="InterPro"/>
</dbReference>
<dbReference type="GO" id="GO:0000981">
    <property type="term" value="F:DNA-binding transcription factor activity, RNA polymerase II-specific"/>
    <property type="evidence" value="ECO:0007669"/>
    <property type="project" value="InterPro"/>
</dbReference>
<evidence type="ECO:0000256" key="5">
    <source>
        <dbReference type="SAM" id="MobiDB-lite"/>
    </source>
</evidence>
<dbReference type="STRING" id="1447883.A0A2B7XQP0"/>
<dbReference type="Gene3D" id="4.10.240.10">
    <property type="entry name" value="Zn(2)-C6 fungal-type DNA-binding domain"/>
    <property type="match status" value="1"/>
</dbReference>
<keyword evidence="3" id="KW-0804">Transcription</keyword>
<keyword evidence="1" id="KW-0805">Transcription regulation</keyword>
<evidence type="ECO:0000313" key="6">
    <source>
        <dbReference type="EMBL" id="PGH11290.1"/>
    </source>
</evidence>
<comment type="caution">
    <text evidence="6">The sequence shown here is derived from an EMBL/GenBank/DDBJ whole genome shotgun (WGS) entry which is preliminary data.</text>
</comment>
<proteinExistence type="predicted"/>
<dbReference type="OrthoDB" id="5392779at2759"/>
<accession>A0A2B7XQP0</accession>